<comment type="pathway">
    <text evidence="1 8">Amino-acid biosynthesis; L-arginine biosynthesis; carbamoyl phosphate from bicarbonate: step 1/1.</text>
</comment>
<dbReference type="InterPro" id="IPR050472">
    <property type="entry name" value="Anth_synth/Amidotransfase"/>
</dbReference>
<dbReference type="PRINTS" id="PR00097">
    <property type="entry name" value="ANTSNTHASEII"/>
</dbReference>
<comment type="catalytic activity">
    <reaction evidence="7 8">
        <text>hydrogencarbonate + L-glutamine + 2 ATP + H2O = carbamoyl phosphate + L-glutamate + 2 ADP + phosphate + 2 H(+)</text>
        <dbReference type="Rhea" id="RHEA:18633"/>
        <dbReference type="ChEBI" id="CHEBI:15377"/>
        <dbReference type="ChEBI" id="CHEBI:15378"/>
        <dbReference type="ChEBI" id="CHEBI:17544"/>
        <dbReference type="ChEBI" id="CHEBI:29985"/>
        <dbReference type="ChEBI" id="CHEBI:30616"/>
        <dbReference type="ChEBI" id="CHEBI:43474"/>
        <dbReference type="ChEBI" id="CHEBI:58228"/>
        <dbReference type="ChEBI" id="CHEBI:58359"/>
        <dbReference type="ChEBI" id="CHEBI:456216"/>
        <dbReference type="EC" id="6.3.5.5"/>
    </reaction>
</comment>
<dbReference type="PROSITE" id="PS51273">
    <property type="entry name" value="GATASE_TYPE_1"/>
    <property type="match status" value="1"/>
</dbReference>
<gene>
    <name evidence="8 10" type="primary">carA</name>
    <name evidence="10" type="ORF">GCM10009750_30950</name>
</gene>
<feature type="domain" description="Carbamoyl-phosphate synthase small subunit N-terminal" evidence="9">
    <location>
        <begin position="10"/>
        <end position="140"/>
    </location>
</feature>
<sequence length="385" mass="41545">MTETTTRLHEPAVLVLEDGTRFEGRAYGARGRTLGEAVFATGMTGYQETLTDPSYAGQIVMMTAPHIGNTGMNDEDMESARIWVAGFVVRDPSRVVSNFRSQRSLDDDLQAAGVVGISGIDTRALTRHLRSAGAMRSGIFSGEAAALTHGEQLELVQSTIEMTGRNLSDSVSTAERYELPAKGERVGSVAVLDLGVKTSTLNFLAERGFDVKVLPQSVTAEEVLAERPDALFFSNGPGDPAASDRHVEILRSSLRAGVPYFGICFGNQLLGRALGYGTYKLPFGHRGINQPVVDKATGRVEITAHNHGFAVDAPIDRISESSEGFGRVEVSHVDLNDDVVEGLNCLDIPAFSVQYHPESAAGPHDANYLFDRFRDMVIASKENQA</sequence>
<evidence type="ECO:0000256" key="1">
    <source>
        <dbReference type="ARBA" id="ARBA00005077"/>
    </source>
</evidence>
<comment type="subunit">
    <text evidence="8">Composed of two chains; the small (or glutamine) chain promotes the hydrolysis of glutamine to ammonia, which is used by the large (or ammonia) chain to synthesize carbamoyl phosphate. Tetramer of heterodimers (alpha,beta)4.</text>
</comment>
<feature type="region of interest" description="CPSase" evidence="8">
    <location>
        <begin position="1"/>
        <end position="184"/>
    </location>
</feature>
<feature type="binding site" evidence="8">
    <location>
        <position position="265"/>
    </location>
    <ligand>
        <name>L-glutamine</name>
        <dbReference type="ChEBI" id="CHEBI:58359"/>
    </ligand>
</feature>
<evidence type="ECO:0000256" key="7">
    <source>
        <dbReference type="ARBA" id="ARBA00048816"/>
    </source>
</evidence>
<dbReference type="PRINTS" id="PR00099">
    <property type="entry name" value="CPSGATASE"/>
</dbReference>
<keyword evidence="4 8" id="KW-0547">Nucleotide-binding</keyword>
<accession>A0ABP4Z6A8</accession>
<dbReference type="Pfam" id="PF00988">
    <property type="entry name" value="CPSase_sm_chain"/>
    <property type="match status" value="1"/>
</dbReference>
<comment type="function">
    <text evidence="8">Small subunit of the glutamine-dependent carbamoyl phosphate synthetase (CPSase). CPSase catalyzes the formation of carbamoyl phosphate from the ammonia moiety of glutamine, carbonate, and phosphate donated by ATP, constituting the first step of 2 biosynthetic pathways, one leading to arginine and/or urea and the other to pyrimidine nucleotides. The small subunit (glutamine amidotransferase) binds and cleaves glutamine to supply the large subunit with the substrate ammonia.</text>
</comment>
<feature type="binding site" evidence="8">
    <location>
        <position position="308"/>
    </location>
    <ligand>
        <name>L-glutamine</name>
        <dbReference type="ChEBI" id="CHEBI:58359"/>
    </ligand>
</feature>
<dbReference type="HAMAP" id="MF_01209">
    <property type="entry name" value="CPSase_S_chain"/>
    <property type="match status" value="1"/>
</dbReference>
<feature type="binding site" evidence="8">
    <location>
        <position position="309"/>
    </location>
    <ligand>
        <name>L-glutamine</name>
        <dbReference type="ChEBI" id="CHEBI:58359"/>
    </ligand>
</feature>
<dbReference type="PANTHER" id="PTHR43418">
    <property type="entry name" value="MULTIFUNCTIONAL TRYPTOPHAN BIOSYNTHESIS PROTEIN-RELATED"/>
    <property type="match status" value="1"/>
</dbReference>
<dbReference type="EC" id="6.3.5.5" evidence="8"/>
<comment type="catalytic activity">
    <reaction evidence="8">
        <text>L-glutamine + H2O = L-glutamate + NH4(+)</text>
        <dbReference type="Rhea" id="RHEA:15889"/>
        <dbReference type="ChEBI" id="CHEBI:15377"/>
        <dbReference type="ChEBI" id="CHEBI:28938"/>
        <dbReference type="ChEBI" id="CHEBI:29985"/>
        <dbReference type="ChEBI" id="CHEBI:58359"/>
    </reaction>
</comment>
<evidence type="ECO:0000256" key="5">
    <source>
        <dbReference type="ARBA" id="ARBA00022840"/>
    </source>
</evidence>
<dbReference type="RefSeq" id="WP_212275395.1">
    <property type="nucleotide sequence ID" value="NZ_BAAANK010000009.1"/>
</dbReference>
<dbReference type="InterPro" id="IPR029062">
    <property type="entry name" value="Class_I_gatase-like"/>
</dbReference>
<feature type="binding site" evidence="8">
    <location>
        <position position="238"/>
    </location>
    <ligand>
        <name>L-glutamine</name>
        <dbReference type="ChEBI" id="CHEBI:58359"/>
    </ligand>
</feature>
<evidence type="ECO:0000256" key="8">
    <source>
        <dbReference type="HAMAP-Rule" id="MF_01209"/>
    </source>
</evidence>
<protein>
    <recommendedName>
        <fullName evidence="8">Carbamoyl phosphate synthase small chain</fullName>
        <ecNumber evidence="8">6.3.5.5</ecNumber>
    </recommendedName>
    <alternativeName>
        <fullName evidence="8">Carbamoyl phosphate synthetase glutamine chain</fullName>
    </alternativeName>
</protein>
<keyword evidence="8" id="KW-0055">Arginine biosynthesis</keyword>
<feature type="binding site" evidence="8">
    <location>
        <position position="54"/>
    </location>
    <ligand>
        <name>L-glutamine</name>
        <dbReference type="ChEBI" id="CHEBI:58359"/>
    </ligand>
</feature>
<organism evidence="10 11">
    <name type="scientific">Agromyces salentinus</name>
    <dbReference type="NCBI Taxonomy" id="269421"/>
    <lineage>
        <taxon>Bacteria</taxon>
        <taxon>Bacillati</taxon>
        <taxon>Actinomycetota</taxon>
        <taxon>Actinomycetes</taxon>
        <taxon>Micrococcales</taxon>
        <taxon>Microbacteriaceae</taxon>
        <taxon>Agromyces</taxon>
    </lineage>
</organism>
<dbReference type="InterPro" id="IPR002474">
    <property type="entry name" value="CarbamoylP_synth_ssu_N"/>
</dbReference>
<comment type="pathway">
    <text evidence="8">Pyrimidine metabolism; UMP biosynthesis via de novo pathway; (S)-dihydroorotate from bicarbonate: step 1/3.</text>
</comment>
<feature type="active site" evidence="8">
    <location>
        <position position="356"/>
    </location>
</feature>
<feature type="binding site" evidence="8">
    <location>
        <position position="306"/>
    </location>
    <ligand>
        <name>L-glutamine</name>
        <dbReference type="ChEBI" id="CHEBI:58359"/>
    </ligand>
</feature>
<evidence type="ECO:0000313" key="11">
    <source>
        <dbReference type="Proteomes" id="UP001501746"/>
    </source>
</evidence>
<dbReference type="CDD" id="cd01744">
    <property type="entry name" value="GATase1_CPSase"/>
    <property type="match status" value="1"/>
</dbReference>
<evidence type="ECO:0000313" key="10">
    <source>
        <dbReference type="EMBL" id="GAA1842504.1"/>
    </source>
</evidence>
<dbReference type="InterPro" id="IPR006274">
    <property type="entry name" value="CarbamoylP_synth_ssu"/>
</dbReference>
<dbReference type="Pfam" id="PF00117">
    <property type="entry name" value="GATase"/>
    <property type="match status" value="1"/>
</dbReference>
<feature type="active site" evidence="8">
    <location>
        <position position="358"/>
    </location>
</feature>
<dbReference type="SMART" id="SM01097">
    <property type="entry name" value="CPSase_sm_chain"/>
    <property type="match status" value="1"/>
</dbReference>
<reference evidence="11" key="1">
    <citation type="journal article" date="2019" name="Int. J. Syst. Evol. Microbiol.">
        <title>The Global Catalogue of Microorganisms (GCM) 10K type strain sequencing project: providing services to taxonomists for standard genome sequencing and annotation.</title>
        <authorList>
            <consortium name="The Broad Institute Genomics Platform"/>
            <consortium name="The Broad Institute Genome Sequencing Center for Infectious Disease"/>
            <person name="Wu L."/>
            <person name="Ma J."/>
        </authorList>
    </citation>
    <scope>NUCLEOTIDE SEQUENCE [LARGE SCALE GENOMIC DNA]</scope>
    <source>
        <strain evidence="11">JCM 14323</strain>
    </source>
</reference>
<dbReference type="EMBL" id="BAAANK010000009">
    <property type="protein sequence ID" value="GAA1842504.1"/>
    <property type="molecule type" value="Genomic_DNA"/>
</dbReference>
<dbReference type="InterPro" id="IPR017926">
    <property type="entry name" value="GATASE"/>
</dbReference>
<evidence type="ECO:0000256" key="3">
    <source>
        <dbReference type="ARBA" id="ARBA00022598"/>
    </source>
</evidence>
<evidence type="ECO:0000256" key="6">
    <source>
        <dbReference type="ARBA" id="ARBA00022962"/>
    </source>
</evidence>
<dbReference type="SUPFAM" id="SSF52317">
    <property type="entry name" value="Class I glutamine amidotransferase-like"/>
    <property type="match status" value="1"/>
</dbReference>
<dbReference type="NCBIfam" id="NF009475">
    <property type="entry name" value="PRK12838.1"/>
    <property type="match status" value="1"/>
</dbReference>
<dbReference type="NCBIfam" id="TIGR01368">
    <property type="entry name" value="CPSaseIIsmall"/>
    <property type="match status" value="1"/>
</dbReference>
<evidence type="ECO:0000256" key="2">
    <source>
        <dbReference type="ARBA" id="ARBA00007800"/>
    </source>
</evidence>
<feature type="binding site" evidence="8">
    <location>
        <position position="236"/>
    </location>
    <ligand>
        <name>L-glutamine</name>
        <dbReference type="ChEBI" id="CHEBI:58359"/>
    </ligand>
</feature>
<keyword evidence="3 8" id="KW-0436">Ligase</keyword>
<comment type="similarity">
    <text evidence="2 8">Belongs to the CarA family.</text>
</comment>
<keyword evidence="5 8" id="KW-0067">ATP-binding</keyword>
<dbReference type="Proteomes" id="UP001501746">
    <property type="component" value="Unassembled WGS sequence"/>
</dbReference>
<feature type="binding site" evidence="8">
    <location>
        <position position="268"/>
    </location>
    <ligand>
        <name>L-glutamine</name>
        <dbReference type="ChEBI" id="CHEBI:58359"/>
    </ligand>
</feature>
<keyword evidence="8" id="KW-0665">Pyrimidine biosynthesis</keyword>
<dbReference type="InterPro" id="IPR035686">
    <property type="entry name" value="CPSase_GATase1"/>
</dbReference>
<dbReference type="PRINTS" id="PR00096">
    <property type="entry name" value="GATASE"/>
</dbReference>
<keyword evidence="8" id="KW-0028">Amino-acid biosynthesis</keyword>
<evidence type="ECO:0000259" key="9">
    <source>
        <dbReference type="SMART" id="SM01097"/>
    </source>
</evidence>
<comment type="caution">
    <text evidence="10">The sequence shown here is derived from an EMBL/GenBank/DDBJ whole genome shotgun (WGS) entry which is preliminary data.</text>
</comment>
<dbReference type="Gene3D" id="3.50.30.20">
    <property type="entry name" value="Carbamoyl-phosphate synthase small subunit, N-terminal domain"/>
    <property type="match status" value="1"/>
</dbReference>
<feature type="active site" description="Nucleophile" evidence="8">
    <location>
        <position position="264"/>
    </location>
</feature>
<keyword evidence="11" id="KW-1185">Reference proteome</keyword>
<dbReference type="Gene3D" id="3.40.50.880">
    <property type="match status" value="1"/>
</dbReference>
<evidence type="ECO:0000256" key="4">
    <source>
        <dbReference type="ARBA" id="ARBA00022741"/>
    </source>
</evidence>
<keyword evidence="6 8" id="KW-0315">Glutamine amidotransferase</keyword>
<dbReference type="SUPFAM" id="SSF52021">
    <property type="entry name" value="Carbamoyl phosphate synthetase, small subunit N-terminal domain"/>
    <property type="match status" value="1"/>
</dbReference>
<dbReference type="PANTHER" id="PTHR43418:SF7">
    <property type="entry name" value="CARBAMOYL-PHOSPHATE SYNTHASE SMALL CHAIN"/>
    <property type="match status" value="1"/>
</dbReference>
<name>A0ABP4Z6A8_9MICO</name>
<dbReference type="InterPro" id="IPR036480">
    <property type="entry name" value="CarbP_synth_ssu_N_sf"/>
</dbReference>
<proteinExistence type="inferred from homology"/>